<feature type="active site" description="Charge relay system" evidence="7">
    <location>
        <position position="149"/>
    </location>
</feature>
<dbReference type="OrthoDB" id="9782200at2"/>
<keyword evidence="10" id="KW-1185">Reference proteome</keyword>
<evidence type="ECO:0000256" key="2">
    <source>
        <dbReference type="ARBA" id="ARBA00012479"/>
    </source>
</evidence>
<comment type="similarity">
    <text evidence="1 8">Belongs to the esterase D family.</text>
</comment>
<dbReference type="SUPFAM" id="SSF53474">
    <property type="entry name" value="alpha/beta-Hydrolases"/>
    <property type="match status" value="1"/>
</dbReference>
<dbReference type="GO" id="GO:0046294">
    <property type="term" value="P:formaldehyde catabolic process"/>
    <property type="evidence" value="ECO:0007669"/>
    <property type="project" value="InterPro"/>
</dbReference>
<dbReference type="Pfam" id="PF00756">
    <property type="entry name" value="Esterase"/>
    <property type="match status" value="1"/>
</dbReference>
<comment type="catalytic activity">
    <reaction evidence="5 8">
        <text>S-formylglutathione + H2O = formate + glutathione + H(+)</text>
        <dbReference type="Rhea" id="RHEA:14961"/>
        <dbReference type="ChEBI" id="CHEBI:15377"/>
        <dbReference type="ChEBI" id="CHEBI:15378"/>
        <dbReference type="ChEBI" id="CHEBI:15740"/>
        <dbReference type="ChEBI" id="CHEBI:57688"/>
        <dbReference type="ChEBI" id="CHEBI:57925"/>
        <dbReference type="EC" id="3.1.2.12"/>
    </reaction>
</comment>
<evidence type="ECO:0000256" key="3">
    <source>
        <dbReference type="ARBA" id="ARBA00022487"/>
    </source>
</evidence>
<keyword evidence="4 8" id="KW-0378">Hydrolase</keyword>
<sequence length="281" mass="31588">MTLECIQKHQCFAGEQQFYQHQANTVACKMKFAVYLPPQALAGKSCATVFYLAGLTCTEETFAIKAHAQYWASQLGLILVMPDTSPRGEDVADDANWDLGQGAGFYLNATQQPWAAHFQMEDYVVNELYDLVKKQFALDGDKIGIMGHSMGGHGALTLAFKYPQKFQSVSAFAPICAPTQCPWGEKAFSHYLGDDQTTWQAHDAVELIKAQGKKFDSILVDQGKNDQFYAQLHPEKLQQICDQAGQPLTLRYHDGYDHGYYFIQSFIEDHLKHHAIALYDE</sequence>
<evidence type="ECO:0000313" key="10">
    <source>
        <dbReference type="Proteomes" id="UP000196536"/>
    </source>
</evidence>
<dbReference type="InterPro" id="IPR029058">
    <property type="entry name" value="AB_hydrolase_fold"/>
</dbReference>
<evidence type="ECO:0000256" key="6">
    <source>
        <dbReference type="NCBIfam" id="TIGR02821"/>
    </source>
</evidence>
<dbReference type="AlphaFoldDB" id="A0A1Z9Z1Q4"/>
<evidence type="ECO:0000256" key="5">
    <source>
        <dbReference type="ARBA" id="ARBA00047590"/>
    </source>
</evidence>
<dbReference type="InterPro" id="IPR000801">
    <property type="entry name" value="Esterase-like"/>
</dbReference>
<dbReference type="Gene3D" id="3.40.50.1820">
    <property type="entry name" value="alpha/beta hydrolase"/>
    <property type="match status" value="1"/>
</dbReference>
<dbReference type="RefSeq" id="WP_087619054.1">
    <property type="nucleotide sequence ID" value="NZ_NEXX01000001.1"/>
</dbReference>
<dbReference type="EMBL" id="NEXX01000001">
    <property type="protein sequence ID" value="OUY08411.1"/>
    <property type="molecule type" value="Genomic_DNA"/>
</dbReference>
<dbReference type="PANTHER" id="PTHR10061:SF0">
    <property type="entry name" value="S-FORMYLGLUTATHIONE HYDROLASE"/>
    <property type="match status" value="1"/>
</dbReference>
<feature type="active site" description="Charge relay system" evidence="7">
    <location>
        <position position="258"/>
    </location>
</feature>
<dbReference type="FunFam" id="3.40.50.1820:FF:000002">
    <property type="entry name" value="S-formylglutathione hydrolase"/>
    <property type="match status" value="1"/>
</dbReference>
<organism evidence="9 10">
    <name type="scientific">Acinetobacter populi</name>
    <dbReference type="NCBI Taxonomy" id="1582270"/>
    <lineage>
        <taxon>Bacteria</taxon>
        <taxon>Pseudomonadati</taxon>
        <taxon>Pseudomonadota</taxon>
        <taxon>Gammaproteobacteria</taxon>
        <taxon>Moraxellales</taxon>
        <taxon>Moraxellaceae</taxon>
        <taxon>Acinetobacter</taxon>
    </lineage>
</organism>
<dbReference type="GO" id="GO:0005829">
    <property type="term" value="C:cytosol"/>
    <property type="evidence" value="ECO:0007669"/>
    <property type="project" value="TreeGrafter"/>
</dbReference>
<dbReference type="InterPro" id="IPR014186">
    <property type="entry name" value="S-formylglutathione_hydrol"/>
</dbReference>
<dbReference type="EC" id="3.1.2.12" evidence="2 6"/>
<comment type="caution">
    <text evidence="9">The sequence shown here is derived from an EMBL/GenBank/DDBJ whole genome shotgun (WGS) entry which is preliminary data.</text>
</comment>
<dbReference type="NCBIfam" id="TIGR02821">
    <property type="entry name" value="fghA_ester_D"/>
    <property type="match status" value="1"/>
</dbReference>
<dbReference type="PANTHER" id="PTHR10061">
    <property type="entry name" value="S-FORMYLGLUTATHIONE HYDROLASE"/>
    <property type="match status" value="1"/>
</dbReference>
<dbReference type="GO" id="GO:0018738">
    <property type="term" value="F:S-formylglutathione hydrolase activity"/>
    <property type="evidence" value="ECO:0007669"/>
    <property type="project" value="UniProtKB-UniRule"/>
</dbReference>
<evidence type="ECO:0000313" key="9">
    <source>
        <dbReference type="EMBL" id="OUY08411.1"/>
    </source>
</evidence>
<evidence type="ECO:0000256" key="7">
    <source>
        <dbReference type="PIRSR" id="PIRSR614186-1"/>
    </source>
</evidence>
<accession>A0A1Z9Z1Q4</accession>
<evidence type="ECO:0000256" key="4">
    <source>
        <dbReference type="ARBA" id="ARBA00022801"/>
    </source>
</evidence>
<name>A0A1Z9Z1Q4_9GAMM</name>
<proteinExistence type="inferred from homology"/>
<protein>
    <recommendedName>
        <fullName evidence="2 6">S-formylglutathione hydrolase</fullName>
        <ecNumber evidence="2 6">3.1.2.12</ecNumber>
    </recommendedName>
</protein>
<evidence type="ECO:0000256" key="1">
    <source>
        <dbReference type="ARBA" id="ARBA00005622"/>
    </source>
</evidence>
<reference evidence="9 10" key="1">
    <citation type="submission" date="2017-05" db="EMBL/GenBank/DDBJ databases">
        <title>Acinetobacter populi ANC 5415 (= PBJ7), whole genome shotgun sequencing project.</title>
        <authorList>
            <person name="Nemec A."/>
            <person name="Radolfova-Krizova L."/>
        </authorList>
    </citation>
    <scope>NUCLEOTIDE SEQUENCE [LARGE SCALE GENOMIC DNA]</scope>
    <source>
        <strain evidence="9 10">PBJ7</strain>
    </source>
</reference>
<evidence type="ECO:0000256" key="8">
    <source>
        <dbReference type="RuleBase" id="RU363068"/>
    </source>
</evidence>
<keyword evidence="3 8" id="KW-0719">Serine esterase</keyword>
<feature type="active site" description="Charge relay system" evidence="7">
    <location>
        <position position="226"/>
    </location>
</feature>
<comment type="function">
    <text evidence="8">Serine hydrolase involved in the detoxification of formaldehyde.</text>
</comment>
<gene>
    <name evidence="9" type="ORF">CAP51_01985</name>
</gene>
<dbReference type="GO" id="GO:0052689">
    <property type="term" value="F:carboxylic ester hydrolase activity"/>
    <property type="evidence" value="ECO:0007669"/>
    <property type="project" value="UniProtKB-KW"/>
</dbReference>
<dbReference type="Proteomes" id="UP000196536">
    <property type="component" value="Unassembled WGS sequence"/>
</dbReference>